<evidence type="ECO:0000313" key="2">
    <source>
        <dbReference type="EMBL" id="PYI29574.1"/>
    </source>
</evidence>
<dbReference type="Proteomes" id="UP000248817">
    <property type="component" value="Unassembled WGS sequence"/>
</dbReference>
<keyword evidence="3" id="KW-1185">Reference proteome</keyword>
<accession>A0A2V5I5R2</accession>
<sequence>MWSGLLDTQKWNALYGKTSLYPTVGKLKSRVYRIWKCILYCSIQRTISKSARVKSSLPTKNADGLNTPDRLLDSVEKEVVKHSQTLLKKTALDRAMERLPEDHENELAPRRNCRICGENGAAWRDSSEVSNGAPVTTVHCSQVRSPRITIGPRPSGTPFQIRECLLSSTSNPLELILIVQPLPFRHGNHTNKKPQIPKFPHVKLQGWNQKEQDGWTPSIYLTKLALLDSKLQPDKASPRGCVQALDNRECGDRVDAVFQTSPCPASSQNVDEAQCVRSNPSPASPPPGVASSWYSMW</sequence>
<feature type="region of interest" description="Disordered" evidence="1">
    <location>
        <begin position="274"/>
        <end position="297"/>
    </location>
</feature>
<gene>
    <name evidence="2" type="ORF">BP00DRAFT_230351</name>
</gene>
<evidence type="ECO:0000313" key="3">
    <source>
        <dbReference type="Proteomes" id="UP000248817"/>
    </source>
</evidence>
<proteinExistence type="predicted"/>
<dbReference type="EMBL" id="KZ825529">
    <property type="protein sequence ID" value="PYI29574.1"/>
    <property type="molecule type" value="Genomic_DNA"/>
</dbReference>
<evidence type="ECO:0000256" key="1">
    <source>
        <dbReference type="SAM" id="MobiDB-lite"/>
    </source>
</evidence>
<reference evidence="2 3" key="1">
    <citation type="submission" date="2018-02" db="EMBL/GenBank/DDBJ databases">
        <title>The genomes of Aspergillus section Nigri reveals drivers in fungal speciation.</title>
        <authorList>
            <consortium name="DOE Joint Genome Institute"/>
            <person name="Vesth T.C."/>
            <person name="Nybo J."/>
            <person name="Theobald S."/>
            <person name="Brandl J."/>
            <person name="Frisvad J.C."/>
            <person name="Nielsen K.F."/>
            <person name="Lyhne E.K."/>
            <person name="Kogle M.E."/>
            <person name="Kuo A."/>
            <person name="Riley R."/>
            <person name="Clum A."/>
            <person name="Nolan M."/>
            <person name="Lipzen A."/>
            <person name="Salamov A."/>
            <person name="Henrissat B."/>
            <person name="Wiebenga A."/>
            <person name="De vries R.P."/>
            <person name="Grigoriev I.V."/>
            <person name="Mortensen U.H."/>
            <person name="Andersen M.R."/>
            <person name="Baker S.E."/>
        </authorList>
    </citation>
    <scope>NUCLEOTIDE SEQUENCE [LARGE SCALE GENOMIC DNA]</scope>
    <source>
        <strain evidence="2 3">CBS 114.80</strain>
    </source>
</reference>
<organism evidence="2 3">
    <name type="scientific">Aspergillus indologenus CBS 114.80</name>
    <dbReference type="NCBI Taxonomy" id="1450541"/>
    <lineage>
        <taxon>Eukaryota</taxon>
        <taxon>Fungi</taxon>
        <taxon>Dikarya</taxon>
        <taxon>Ascomycota</taxon>
        <taxon>Pezizomycotina</taxon>
        <taxon>Eurotiomycetes</taxon>
        <taxon>Eurotiomycetidae</taxon>
        <taxon>Eurotiales</taxon>
        <taxon>Aspergillaceae</taxon>
        <taxon>Aspergillus</taxon>
        <taxon>Aspergillus subgen. Circumdati</taxon>
    </lineage>
</organism>
<dbReference type="AlphaFoldDB" id="A0A2V5I5R2"/>
<protein>
    <submittedName>
        <fullName evidence="2">Uncharacterized protein</fullName>
    </submittedName>
</protein>
<name>A0A2V5I5R2_9EURO</name>